<dbReference type="CDD" id="cd05387">
    <property type="entry name" value="BY-kinase"/>
    <property type="match status" value="1"/>
</dbReference>
<organism evidence="3 4">
    <name type="scientific">Candidatus Promineifilum breve</name>
    <dbReference type="NCBI Taxonomy" id="1806508"/>
    <lineage>
        <taxon>Bacteria</taxon>
        <taxon>Bacillati</taxon>
        <taxon>Chloroflexota</taxon>
        <taxon>Ardenticatenia</taxon>
        <taxon>Candidatus Promineifilales</taxon>
        <taxon>Candidatus Promineifilaceae</taxon>
        <taxon>Candidatus Promineifilum</taxon>
    </lineage>
</organism>
<keyword evidence="4" id="KW-1185">Reference proteome</keyword>
<dbReference type="InterPro" id="IPR027417">
    <property type="entry name" value="P-loop_NTPase"/>
</dbReference>
<dbReference type="PANTHER" id="PTHR32309">
    <property type="entry name" value="TYROSINE-PROTEIN KINASE"/>
    <property type="match status" value="1"/>
</dbReference>
<keyword evidence="1" id="KW-0547">Nucleotide-binding</keyword>
<dbReference type="GO" id="GO:0005524">
    <property type="term" value="F:ATP binding"/>
    <property type="evidence" value="ECO:0007669"/>
    <property type="project" value="UniProtKB-KW"/>
</dbReference>
<dbReference type="AlphaFoldDB" id="A0A160T936"/>
<dbReference type="GO" id="GO:0004715">
    <property type="term" value="F:non-membrane spanning protein tyrosine kinase activity"/>
    <property type="evidence" value="ECO:0007669"/>
    <property type="project" value="UniProtKB-EC"/>
</dbReference>
<dbReference type="EMBL" id="LN890656">
    <property type="protein sequence ID" value="CUS05948.1"/>
    <property type="molecule type" value="Genomic_DNA"/>
</dbReference>
<proteinExistence type="predicted"/>
<accession>A0A160T936</accession>
<evidence type="ECO:0000256" key="1">
    <source>
        <dbReference type="ARBA" id="ARBA00022741"/>
    </source>
</evidence>
<dbReference type="Gene3D" id="3.40.50.300">
    <property type="entry name" value="P-loop containing nucleotide triphosphate hydrolases"/>
    <property type="match status" value="1"/>
</dbReference>
<dbReference type="EC" id="2.7.10.2" evidence="3"/>
<name>A0A160T936_9CHLR</name>
<reference evidence="3" key="1">
    <citation type="submission" date="2016-01" db="EMBL/GenBank/DDBJ databases">
        <authorList>
            <person name="Mcilroy J.S."/>
            <person name="Karst M S."/>
            <person name="Albertsen M."/>
        </authorList>
    </citation>
    <scope>NUCLEOTIDE SEQUENCE</scope>
    <source>
        <strain evidence="3">Cfx-K</strain>
    </source>
</reference>
<dbReference type="GO" id="GO:0005886">
    <property type="term" value="C:plasma membrane"/>
    <property type="evidence" value="ECO:0007669"/>
    <property type="project" value="TreeGrafter"/>
</dbReference>
<evidence type="ECO:0000313" key="3">
    <source>
        <dbReference type="EMBL" id="CUS05948.1"/>
    </source>
</evidence>
<evidence type="ECO:0000313" key="4">
    <source>
        <dbReference type="Proteomes" id="UP000215027"/>
    </source>
</evidence>
<sequence length="215" mass="23137">MALVTISDPRSPASEAYRSLRTNLSFYSLDAPLRTLVVTSPAAGEGKSSTVANLAVTMAQSGRRTVLVDCDLRRPTLHELFGLAMTPGLTSLALDETVDLPLQETSVENLWLLSSGPKPPNPADLLGAARMGRLIDQLLERADFVLFDAPPVMAAADAAILGAKVDGVLLVIQAGKTRRDHSERARELLEKANVRIIGATLTNAPQDRSMREYYG</sequence>
<dbReference type="SUPFAM" id="SSF52540">
    <property type="entry name" value="P-loop containing nucleoside triphosphate hydrolases"/>
    <property type="match status" value="1"/>
</dbReference>
<gene>
    <name evidence="3" type="primary">ywqD</name>
    <name evidence="3" type="ORF">CFX0092_B0414</name>
</gene>
<dbReference type="Proteomes" id="UP000215027">
    <property type="component" value="Chromosome II"/>
</dbReference>
<evidence type="ECO:0000256" key="2">
    <source>
        <dbReference type="ARBA" id="ARBA00022840"/>
    </source>
</evidence>
<dbReference type="RefSeq" id="WP_095045290.1">
    <property type="nucleotide sequence ID" value="NZ_LN890656.1"/>
</dbReference>
<keyword evidence="3" id="KW-0808">Transferase</keyword>
<dbReference type="OrthoDB" id="9794577at2"/>
<keyword evidence="2" id="KW-0067">ATP-binding</keyword>
<dbReference type="Pfam" id="PF10609">
    <property type="entry name" value="ParA"/>
    <property type="match status" value="1"/>
</dbReference>
<keyword evidence="3" id="KW-0418">Kinase</keyword>
<dbReference type="KEGG" id="pbf:CFX0092_B0414"/>
<dbReference type="InterPro" id="IPR005702">
    <property type="entry name" value="Wzc-like_C"/>
</dbReference>
<protein>
    <submittedName>
        <fullName evidence="3">Tyrosine-protein kinase YwqD</fullName>
        <ecNumber evidence="3">2.7.10.2</ecNumber>
    </submittedName>
</protein>
<dbReference type="PANTHER" id="PTHR32309:SF13">
    <property type="entry name" value="FERRIC ENTEROBACTIN TRANSPORT PROTEIN FEPE"/>
    <property type="match status" value="1"/>
</dbReference>
<dbReference type="NCBIfam" id="TIGR01007">
    <property type="entry name" value="eps_fam"/>
    <property type="match status" value="1"/>
</dbReference>
<dbReference type="InterPro" id="IPR033756">
    <property type="entry name" value="YlxH/NBP35"/>
</dbReference>
<dbReference type="InterPro" id="IPR050445">
    <property type="entry name" value="Bact_polysacc_biosynth/exp"/>
</dbReference>